<dbReference type="AlphaFoldDB" id="A0A1B1KGZ9"/>
<gene>
    <name evidence="2" type="ORF">R1CP_36430</name>
</gene>
<dbReference type="EMBL" id="CP009112">
    <property type="protein sequence ID" value="ANS31892.1"/>
    <property type="molecule type" value="Genomic_DNA"/>
</dbReference>
<keyword evidence="1" id="KW-0472">Membrane</keyword>
<evidence type="ECO:0000313" key="2">
    <source>
        <dbReference type="EMBL" id="ANS31892.1"/>
    </source>
</evidence>
<geneLocation type="plasmid" evidence="3">
    <name>pr1cp1</name>
</geneLocation>
<proteinExistence type="predicted"/>
<protein>
    <submittedName>
        <fullName evidence="2">Putative membrane protein</fullName>
    </submittedName>
</protein>
<accession>A0A1B1KGZ9</accession>
<organism evidence="2 3">
    <name type="scientific">Rhodococcus opacus</name>
    <name type="common">Nocardia opaca</name>
    <dbReference type="NCBI Taxonomy" id="37919"/>
    <lineage>
        <taxon>Bacteria</taxon>
        <taxon>Bacillati</taxon>
        <taxon>Actinomycetota</taxon>
        <taxon>Actinomycetes</taxon>
        <taxon>Mycobacteriales</taxon>
        <taxon>Nocardiaceae</taxon>
        <taxon>Rhodococcus</taxon>
    </lineage>
</organism>
<sequence length="65" mass="6898">MVDLTDHSDRLWPPLPSAMNAAHAIEAEAVVVEHILGWLQAIALLLHGAITVVSSTSFGVMYGSS</sequence>
<feature type="transmembrane region" description="Helical" evidence="1">
    <location>
        <begin position="38"/>
        <end position="62"/>
    </location>
</feature>
<reference evidence="2 3" key="1">
    <citation type="submission" date="2014-07" db="EMBL/GenBank/DDBJ databases">
        <authorList>
            <person name="Zhang J.E."/>
            <person name="Yang H."/>
            <person name="Guo J."/>
            <person name="Deng Z."/>
            <person name="Luo H."/>
            <person name="Luo M."/>
            <person name="Zhao B."/>
        </authorList>
    </citation>
    <scope>NUCLEOTIDE SEQUENCE [LARGE SCALE GENOMIC DNA]</scope>
    <source>
        <strain evidence="2 3">1CP</strain>
        <plasmid evidence="3">Plasmid pr1cp1</plasmid>
    </source>
</reference>
<dbReference type="Proteomes" id="UP000186108">
    <property type="component" value="Plasmid pR1CP1"/>
</dbReference>
<name>A0A1B1KGZ9_RHOOP</name>
<keyword evidence="1" id="KW-1133">Transmembrane helix</keyword>
<evidence type="ECO:0000256" key="1">
    <source>
        <dbReference type="SAM" id="Phobius"/>
    </source>
</evidence>
<keyword evidence="1" id="KW-0812">Transmembrane</keyword>
<keyword evidence="2" id="KW-0614">Plasmid</keyword>
<evidence type="ECO:0000313" key="3">
    <source>
        <dbReference type="Proteomes" id="UP000186108"/>
    </source>
</evidence>